<dbReference type="AlphaFoldDB" id="A0A921K3U9"/>
<dbReference type="EMBL" id="DYXD01000114">
    <property type="protein sequence ID" value="HJF07572.1"/>
    <property type="molecule type" value="Genomic_DNA"/>
</dbReference>
<dbReference type="GO" id="GO:0016887">
    <property type="term" value="F:ATP hydrolysis activity"/>
    <property type="evidence" value="ECO:0007669"/>
    <property type="project" value="InterPro"/>
</dbReference>
<keyword evidence="2" id="KW-0067">ATP-binding</keyword>
<protein>
    <submittedName>
        <fullName evidence="2">ABC transporter ATP-binding protein</fullName>
    </submittedName>
</protein>
<evidence type="ECO:0000313" key="3">
    <source>
        <dbReference type="Proteomes" id="UP000718012"/>
    </source>
</evidence>
<keyword evidence="2" id="KW-0547">Nucleotide-binding</keyword>
<gene>
    <name evidence="2" type="ORF">K8U81_05165</name>
</gene>
<feature type="non-terminal residue" evidence="2">
    <location>
        <position position="172"/>
    </location>
</feature>
<reference evidence="2" key="1">
    <citation type="journal article" date="2021" name="PeerJ">
        <title>Extensive microbial diversity within the chicken gut microbiome revealed by metagenomics and culture.</title>
        <authorList>
            <person name="Gilroy R."/>
            <person name="Ravi A."/>
            <person name="Getino M."/>
            <person name="Pursley I."/>
            <person name="Horton D.L."/>
            <person name="Alikhan N.F."/>
            <person name="Baker D."/>
            <person name="Gharbi K."/>
            <person name="Hall N."/>
            <person name="Watson M."/>
            <person name="Adriaenssens E.M."/>
            <person name="Foster-Nyarko E."/>
            <person name="Jarju S."/>
            <person name="Secka A."/>
            <person name="Antonio M."/>
            <person name="Oren A."/>
            <person name="Chaudhuri R.R."/>
            <person name="La Ragione R."/>
            <person name="Hildebrand F."/>
            <person name="Pallen M.J."/>
        </authorList>
    </citation>
    <scope>NUCLEOTIDE SEQUENCE</scope>
    <source>
        <strain evidence="2">CHK165-8395</strain>
    </source>
</reference>
<dbReference type="SUPFAM" id="SSF52540">
    <property type="entry name" value="P-loop containing nucleoside triphosphate hydrolases"/>
    <property type="match status" value="1"/>
</dbReference>
<name>A0A921K3U9_9BACT</name>
<accession>A0A921K3U9</accession>
<proteinExistence type="predicted"/>
<dbReference type="PANTHER" id="PTHR42794:SF2">
    <property type="entry name" value="ABC TRANSPORTER ATP-BINDING PROTEIN"/>
    <property type="match status" value="1"/>
</dbReference>
<reference evidence="2" key="2">
    <citation type="submission" date="2021-09" db="EMBL/GenBank/DDBJ databases">
        <authorList>
            <person name="Gilroy R."/>
        </authorList>
    </citation>
    <scope>NUCLEOTIDE SEQUENCE</scope>
    <source>
        <strain evidence="2">CHK165-8395</strain>
    </source>
</reference>
<dbReference type="InterPro" id="IPR003439">
    <property type="entry name" value="ABC_transporter-like_ATP-bd"/>
</dbReference>
<evidence type="ECO:0000313" key="2">
    <source>
        <dbReference type="EMBL" id="HJF07572.1"/>
    </source>
</evidence>
<dbReference type="Proteomes" id="UP000718012">
    <property type="component" value="Unassembled WGS sequence"/>
</dbReference>
<comment type="caution">
    <text evidence="2">The sequence shown here is derived from an EMBL/GenBank/DDBJ whole genome shotgun (WGS) entry which is preliminary data.</text>
</comment>
<dbReference type="Gene3D" id="3.40.50.300">
    <property type="entry name" value="P-loop containing nucleotide triphosphate hydrolases"/>
    <property type="match status" value="1"/>
</dbReference>
<dbReference type="PANTHER" id="PTHR42794">
    <property type="entry name" value="HEMIN IMPORT ATP-BINDING PROTEIN HMUV"/>
    <property type="match status" value="1"/>
</dbReference>
<dbReference type="InterPro" id="IPR027417">
    <property type="entry name" value="P-loop_NTPase"/>
</dbReference>
<dbReference type="Pfam" id="PF00005">
    <property type="entry name" value="ABC_tran"/>
    <property type="match status" value="1"/>
</dbReference>
<feature type="domain" description="ABC transporter" evidence="1">
    <location>
        <begin position="29"/>
        <end position="172"/>
    </location>
</feature>
<evidence type="ECO:0000259" key="1">
    <source>
        <dbReference type="Pfam" id="PF00005"/>
    </source>
</evidence>
<organism evidence="2 3">
    <name type="scientific">Phocaeicola coprocola</name>
    <dbReference type="NCBI Taxonomy" id="310298"/>
    <lineage>
        <taxon>Bacteria</taxon>
        <taxon>Pseudomonadati</taxon>
        <taxon>Bacteroidota</taxon>
        <taxon>Bacteroidia</taxon>
        <taxon>Bacteroidales</taxon>
        <taxon>Bacteroidaceae</taxon>
        <taxon>Phocaeicola</taxon>
    </lineage>
</organism>
<dbReference type="GO" id="GO:0005524">
    <property type="term" value="F:ATP binding"/>
    <property type="evidence" value="ECO:0007669"/>
    <property type="project" value="UniProtKB-KW"/>
</dbReference>
<sequence>MKVQSVVIEAKDLTIGYRHGKRGEVVHSHLNFALCRGELTCLLGSNGAGKSTLLRTLAAVQPPLSGDITLLGKPLASYSPKERSREIGIVLTDKTQAGGLSVRELVALGRQPHTGFFGRLGKEDHEIIDHALEAVGMAEKASKYTAELSDGERQKVMIAKALVQECPLILLD</sequence>